<keyword evidence="1" id="KW-0812">Transmembrane</keyword>
<evidence type="ECO:0000313" key="2">
    <source>
        <dbReference type="EMBL" id="KGL67230.1"/>
    </source>
</evidence>
<reference evidence="2 3" key="1">
    <citation type="submission" date="2014-09" db="EMBL/GenBank/DDBJ databases">
        <title>Lactobacillus mucosae CRL573 Genome Sequencing.</title>
        <authorList>
            <person name="Bleckwedel J."/>
            <person name="Teran L.C."/>
            <person name="Bonacina J."/>
            <person name="Saavedra L."/>
            <person name="Mozzi F.B."/>
            <person name="Raya R.R."/>
        </authorList>
    </citation>
    <scope>NUCLEOTIDE SEQUENCE [LARGE SCALE GENOMIC DNA]</scope>
    <source>
        <strain evidence="2 3">CRL573</strain>
    </source>
</reference>
<dbReference type="EMBL" id="JROC01000026">
    <property type="protein sequence ID" value="KGL67230.1"/>
    <property type="molecule type" value="Genomic_DNA"/>
</dbReference>
<accession>A0A099YF83</accession>
<dbReference type="Proteomes" id="UP000030001">
    <property type="component" value="Unassembled WGS sequence"/>
</dbReference>
<protein>
    <submittedName>
        <fullName evidence="2">Uncharacterized protein</fullName>
    </submittedName>
</protein>
<dbReference type="AlphaFoldDB" id="A0A099YF83"/>
<keyword evidence="1" id="KW-0472">Membrane</keyword>
<proteinExistence type="predicted"/>
<feature type="transmembrane region" description="Helical" evidence="1">
    <location>
        <begin position="18"/>
        <end position="37"/>
    </location>
</feature>
<name>A0A099YF83_LIMMU</name>
<sequence length="66" mass="7694">MVRHDRHLFNNKKVLLSIIYHCFKPFVSILLVGKLLISFFKLPSDLQESQNHLKNGTIQINKAFSI</sequence>
<gene>
    <name evidence="2" type="ORF">LX03_02770</name>
</gene>
<comment type="caution">
    <text evidence="2">The sequence shown here is derived from an EMBL/GenBank/DDBJ whole genome shotgun (WGS) entry which is preliminary data.</text>
</comment>
<organism evidence="2 3">
    <name type="scientific">Limosilactobacillus mucosae</name>
    <name type="common">Lactobacillus mucosae</name>
    <dbReference type="NCBI Taxonomy" id="97478"/>
    <lineage>
        <taxon>Bacteria</taxon>
        <taxon>Bacillati</taxon>
        <taxon>Bacillota</taxon>
        <taxon>Bacilli</taxon>
        <taxon>Lactobacillales</taxon>
        <taxon>Lactobacillaceae</taxon>
        <taxon>Limosilactobacillus</taxon>
    </lineage>
</organism>
<keyword evidence="1" id="KW-1133">Transmembrane helix</keyword>
<evidence type="ECO:0000313" key="3">
    <source>
        <dbReference type="Proteomes" id="UP000030001"/>
    </source>
</evidence>
<evidence type="ECO:0000256" key="1">
    <source>
        <dbReference type="SAM" id="Phobius"/>
    </source>
</evidence>